<dbReference type="OrthoDB" id="4819815at2"/>
<dbReference type="InterPro" id="IPR014940">
    <property type="entry name" value="BAAT_C"/>
</dbReference>
<organism evidence="2 3">
    <name type="scientific">Nocardioides mangrovicus</name>
    <dbReference type="NCBI Taxonomy" id="2478913"/>
    <lineage>
        <taxon>Bacteria</taxon>
        <taxon>Bacillati</taxon>
        <taxon>Actinomycetota</taxon>
        <taxon>Actinomycetes</taxon>
        <taxon>Propionibacteriales</taxon>
        <taxon>Nocardioidaceae</taxon>
        <taxon>Nocardioides</taxon>
    </lineage>
</organism>
<evidence type="ECO:0000313" key="2">
    <source>
        <dbReference type="EMBL" id="RLV49404.1"/>
    </source>
</evidence>
<protein>
    <submittedName>
        <fullName evidence="2">Acyl-CoA thioesterase</fullName>
    </submittedName>
</protein>
<dbReference type="SUPFAM" id="SSF53474">
    <property type="entry name" value="alpha/beta-Hydrolases"/>
    <property type="match status" value="1"/>
</dbReference>
<evidence type="ECO:0000259" key="1">
    <source>
        <dbReference type="Pfam" id="PF08840"/>
    </source>
</evidence>
<gene>
    <name evidence="2" type="ORF">D9V37_09770</name>
</gene>
<dbReference type="Pfam" id="PF08840">
    <property type="entry name" value="BAAT_C"/>
    <property type="match status" value="1"/>
</dbReference>
<sequence>MRWFGGPGQPPGICEVPLETFTPQLDQLSRSCDRLVVMGVSKGAEAALLLALRDPRIDAVVAFAPTSVVWANVGAGLDGQVRPQRSSWTWQGEPLPFVAYDEQVEPGYETPGGLPSFRRVYEQSLRTHADAARAARIPVEDLEADLVLVAGGDDRMWPSVDFALQLVAAAPHARLVTDADAGHRTVLPGEVPPPPSTVSDHGGRRWADVRLGERAWPEIAGVLEIHSSPT</sequence>
<reference evidence="2 3" key="1">
    <citation type="submission" date="2018-10" db="EMBL/GenBank/DDBJ databases">
        <title>Marmoricola sp. 4Q3S-7 whole genome shotgun sequence.</title>
        <authorList>
            <person name="Li F."/>
        </authorList>
    </citation>
    <scope>NUCLEOTIDE SEQUENCE [LARGE SCALE GENOMIC DNA]</scope>
    <source>
        <strain evidence="2 3">4Q3S-7</strain>
    </source>
</reference>
<feature type="domain" description="BAAT/Acyl-CoA thioester hydrolase C-terminal" evidence="1">
    <location>
        <begin position="34"/>
        <end position="165"/>
    </location>
</feature>
<accession>A0A3L8P2L2</accession>
<dbReference type="EMBL" id="RDBE01000007">
    <property type="protein sequence ID" value="RLV49404.1"/>
    <property type="molecule type" value="Genomic_DNA"/>
</dbReference>
<name>A0A3L8P2L2_9ACTN</name>
<dbReference type="Proteomes" id="UP000281708">
    <property type="component" value="Unassembled WGS sequence"/>
</dbReference>
<proteinExistence type="predicted"/>
<comment type="caution">
    <text evidence="2">The sequence shown here is derived from an EMBL/GenBank/DDBJ whole genome shotgun (WGS) entry which is preliminary data.</text>
</comment>
<dbReference type="AlphaFoldDB" id="A0A3L8P2L2"/>
<evidence type="ECO:0000313" key="3">
    <source>
        <dbReference type="Proteomes" id="UP000281708"/>
    </source>
</evidence>
<dbReference type="Gene3D" id="3.40.50.1820">
    <property type="entry name" value="alpha/beta hydrolase"/>
    <property type="match status" value="1"/>
</dbReference>
<keyword evidence="3" id="KW-1185">Reference proteome</keyword>
<dbReference type="InterPro" id="IPR029058">
    <property type="entry name" value="AB_hydrolase_fold"/>
</dbReference>